<comment type="subunit">
    <text evidence="4">Homotetramer.</text>
</comment>
<comment type="catalytic activity">
    <reaction evidence="9 10">
        <text>2 superoxide + 2 H(+) = H2O2 + O2</text>
        <dbReference type="Rhea" id="RHEA:20696"/>
        <dbReference type="ChEBI" id="CHEBI:15378"/>
        <dbReference type="ChEBI" id="CHEBI:15379"/>
        <dbReference type="ChEBI" id="CHEBI:16240"/>
        <dbReference type="ChEBI" id="CHEBI:18421"/>
        <dbReference type="EC" id="1.15.1.1"/>
    </reaction>
</comment>
<dbReference type="Gene3D" id="3.55.40.20">
    <property type="entry name" value="Iron/manganese superoxide dismutase, C-terminal domain"/>
    <property type="match status" value="1"/>
</dbReference>
<evidence type="ECO:0000256" key="1">
    <source>
        <dbReference type="ARBA" id="ARBA00002170"/>
    </source>
</evidence>
<comment type="function">
    <text evidence="10">Destroys radicals which are normally produced within the cells and which are toxic to biological systems.</text>
</comment>
<dbReference type="InterPro" id="IPR001189">
    <property type="entry name" value="Mn/Fe_SOD"/>
</dbReference>
<evidence type="ECO:0000256" key="4">
    <source>
        <dbReference type="ARBA" id="ARBA00011881"/>
    </source>
</evidence>
<evidence type="ECO:0000259" key="12">
    <source>
        <dbReference type="Pfam" id="PF02777"/>
    </source>
</evidence>
<dbReference type="InterPro" id="IPR036314">
    <property type="entry name" value="SOD_C_sf"/>
</dbReference>
<keyword evidence="5 10" id="KW-0479">Metal-binding</keyword>
<evidence type="ECO:0000256" key="10">
    <source>
        <dbReference type="RuleBase" id="RU000414"/>
    </source>
</evidence>
<evidence type="ECO:0000256" key="8">
    <source>
        <dbReference type="ARBA" id="ARBA00023211"/>
    </source>
</evidence>
<reference evidence="14" key="1">
    <citation type="journal article" date="2017" name="Nat. Commun.">
        <title>The North American bullfrog draft genome provides insight into hormonal regulation of long noncoding RNA.</title>
        <authorList>
            <person name="Hammond S.A."/>
            <person name="Warren R.L."/>
            <person name="Vandervalk B.P."/>
            <person name="Kucuk E."/>
            <person name="Khan H."/>
            <person name="Gibb E.A."/>
            <person name="Pandoh P."/>
            <person name="Kirk H."/>
            <person name="Zhao Y."/>
            <person name="Jones M."/>
            <person name="Mungall A.J."/>
            <person name="Coope R."/>
            <person name="Pleasance S."/>
            <person name="Moore R.A."/>
            <person name="Holt R.A."/>
            <person name="Round J.M."/>
            <person name="Ohora S."/>
            <person name="Walle B.V."/>
            <person name="Veldhoen N."/>
            <person name="Helbing C.C."/>
            <person name="Birol I."/>
        </authorList>
    </citation>
    <scope>NUCLEOTIDE SEQUENCE [LARGE SCALE GENOMIC DNA]</scope>
</reference>
<feature type="domain" description="Manganese/iron superoxide dismutase C-terminal" evidence="12">
    <location>
        <begin position="37"/>
        <end position="96"/>
    </location>
</feature>
<evidence type="ECO:0000256" key="2">
    <source>
        <dbReference type="ARBA" id="ARBA00004305"/>
    </source>
</evidence>
<dbReference type="Pfam" id="PF00081">
    <property type="entry name" value="Sod_Fe_N"/>
    <property type="match status" value="1"/>
</dbReference>
<gene>
    <name evidence="13" type="ORF">AB205_0154370</name>
</gene>
<dbReference type="AlphaFoldDB" id="A0A2G9SE49"/>
<evidence type="ECO:0000256" key="7">
    <source>
        <dbReference type="ARBA" id="ARBA00023074"/>
    </source>
</evidence>
<keyword evidence="7" id="KW-0944">Nitration</keyword>
<dbReference type="PRINTS" id="PR01703">
    <property type="entry name" value="MNSODISMTASE"/>
</dbReference>
<comment type="function">
    <text evidence="1">Destroys superoxide anion radicals which are normally produced within the cells and which are toxic to biological systems.</text>
</comment>
<keyword evidence="8" id="KW-0464">Manganese</keyword>
<evidence type="ECO:0000256" key="5">
    <source>
        <dbReference type="ARBA" id="ARBA00022723"/>
    </source>
</evidence>
<evidence type="ECO:0000259" key="11">
    <source>
        <dbReference type="Pfam" id="PF00081"/>
    </source>
</evidence>
<feature type="domain" description="Manganese/iron superoxide dismutase N-terminal" evidence="11">
    <location>
        <begin position="3"/>
        <end position="30"/>
    </location>
</feature>
<dbReference type="InterPro" id="IPR050265">
    <property type="entry name" value="Fe/Mn_Superoxide_Dismutase"/>
</dbReference>
<accession>A0A2G9SE49</accession>
<dbReference type="InterPro" id="IPR019832">
    <property type="entry name" value="Mn/Fe_SOD_C"/>
</dbReference>
<dbReference type="GO" id="GO:0030145">
    <property type="term" value="F:manganese ion binding"/>
    <property type="evidence" value="ECO:0007669"/>
    <property type="project" value="TreeGrafter"/>
</dbReference>
<dbReference type="Proteomes" id="UP000228934">
    <property type="component" value="Unassembled WGS sequence"/>
</dbReference>
<dbReference type="InterPro" id="IPR019831">
    <property type="entry name" value="Mn/Fe_SOD_N"/>
</dbReference>
<protein>
    <recommendedName>
        <fullName evidence="10">Superoxide dismutase</fullName>
        <ecNumber evidence="10">1.15.1.1</ecNumber>
    </recommendedName>
</protein>
<dbReference type="SUPFAM" id="SSF46609">
    <property type="entry name" value="Fe,Mn superoxide dismutase (SOD), N-terminal domain"/>
    <property type="match status" value="1"/>
</dbReference>
<dbReference type="OrthoDB" id="239262at2759"/>
<dbReference type="GO" id="GO:0004784">
    <property type="term" value="F:superoxide dismutase activity"/>
    <property type="evidence" value="ECO:0007669"/>
    <property type="project" value="UniProtKB-EC"/>
</dbReference>
<sequence>DVTAQISLQPALKFNGGGHVNHSIFWTNLSPSGGGEPQGELLKAITSDFGSFEKFKDKLTAMSVAVQGSGWGWLGYNKESNRLQFPSNPEQWQDVAAQFLDQWDFPNCGGAIHGKHVRIVPPPNSGSYYFNYKGFCSIVMLALVSANYEFWYLDVGKNGRNSD</sequence>
<comment type="subcellular location">
    <subcellularLocation>
        <location evidence="2">Mitochondrion matrix</location>
    </subcellularLocation>
</comment>
<evidence type="ECO:0000256" key="3">
    <source>
        <dbReference type="ARBA" id="ARBA00008714"/>
    </source>
</evidence>
<dbReference type="EC" id="1.15.1.1" evidence="10"/>
<organism evidence="13 14">
    <name type="scientific">Aquarana catesbeiana</name>
    <name type="common">American bullfrog</name>
    <name type="synonym">Rana catesbeiana</name>
    <dbReference type="NCBI Taxonomy" id="8400"/>
    <lineage>
        <taxon>Eukaryota</taxon>
        <taxon>Metazoa</taxon>
        <taxon>Chordata</taxon>
        <taxon>Craniata</taxon>
        <taxon>Vertebrata</taxon>
        <taxon>Euteleostomi</taxon>
        <taxon>Amphibia</taxon>
        <taxon>Batrachia</taxon>
        <taxon>Anura</taxon>
        <taxon>Neobatrachia</taxon>
        <taxon>Ranoidea</taxon>
        <taxon>Ranidae</taxon>
        <taxon>Aquarana</taxon>
    </lineage>
</organism>
<evidence type="ECO:0000313" key="13">
    <source>
        <dbReference type="EMBL" id="PIO38429.1"/>
    </source>
</evidence>
<dbReference type="InterPro" id="IPR036324">
    <property type="entry name" value="Mn/Fe_SOD_N_sf"/>
</dbReference>
<dbReference type="SUPFAM" id="SSF54719">
    <property type="entry name" value="Fe,Mn superoxide dismutase (SOD), C-terminal domain"/>
    <property type="match status" value="1"/>
</dbReference>
<evidence type="ECO:0000256" key="6">
    <source>
        <dbReference type="ARBA" id="ARBA00023002"/>
    </source>
</evidence>
<dbReference type="Pfam" id="PF02777">
    <property type="entry name" value="Sod_Fe_C"/>
    <property type="match status" value="1"/>
</dbReference>
<dbReference type="GO" id="GO:0005759">
    <property type="term" value="C:mitochondrial matrix"/>
    <property type="evidence" value="ECO:0007669"/>
    <property type="project" value="UniProtKB-SubCell"/>
</dbReference>
<dbReference type="Gene3D" id="1.10.287.990">
    <property type="entry name" value="Fe,Mn superoxide dismutase (SOD) domain"/>
    <property type="match status" value="1"/>
</dbReference>
<name>A0A2G9SE49_AQUCT</name>
<evidence type="ECO:0000313" key="14">
    <source>
        <dbReference type="Proteomes" id="UP000228934"/>
    </source>
</evidence>
<dbReference type="PANTHER" id="PTHR11404:SF6">
    <property type="entry name" value="SUPEROXIDE DISMUTASE [MN], MITOCHONDRIAL"/>
    <property type="match status" value="1"/>
</dbReference>
<comment type="similarity">
    <text evidence="3 10">Belongs to the iron/manganese superoxide dismutase family.</text>
</comment>
<feature type="non-terminal residue" evidence="13">
    <location>
        <position position="1"/>
    </location>
</feature>
<keyword evidence="14" id="KW-1185">Reference proteome</keyword>
<keyword evidence="6 10" id="KW-0560">Oxidoreductase</keyword>
<dbReference type="EMBL" id="KV924087">
    <property type="protein sequence ID" value="PIO38429.1"/>
    <property type="molecule type" value="Genomic_DNA"/>
</dbReference>
<proteinExistence type="inferred from homology"/>
<evidence type="ECO:0000256" key="9">
    <source>
        <dbReference type="ARBA" id="ARBA00049204"/>
    </source>
</evidence>
<dbReference type="PANTHER" id="PTHR11404">
    <property type="entry name" value="SUPEROXIDE DISMUTASE 2"/>
    <property type="match status" value="1"/>
</dbReference>